<proteinExistence type="predicted"/>
<reference evidence="1 2" key="1">
    <citation type="journal article" date="2022" name="New Phytol.">
        <title>Ecological generalism drives hyperdiversity of secondary metabolite gene clusters in xylarialean endophytes.</title>
        <authorList>
            <person name="Franco M.E.E."/>
            <person name="Wisecaver J.H."/>
            <person name="Arnold A.E."/>
            <person name="Ju Y.M."/>
            <person name="Slot J.C."/>
            <person name="Ahrendt S."/>
            <person name="Moore L.P."/>
            <person name="Eastman K.E."/>
            <person name="Scott K."/>
            <person name="Konkel Z."/>
            <person name="Mondo S.J."/>
            <person name="Kuo A."/>
            <person name="Hayes R.D."/>
            <person name="Haridas S."/>
            <person name="Andreopoulos B."/>
            <person name="Riley R."/>
            <person name="LaButti K."/>
            <person name="Pangilinan J."/>
            <person name="Lipzen A."/>
            <person name="Amirebrahimi M."/>
            <person name="Yan J."/>
            <person name="Adam C."/>
            <person name="Keymanesh K."/>
            <person name="Ng V."/>
            <person name="Louie K."/>
            <person name="Northen T."/>
            <person name="Drula E."/>
            <person name="Henrissat B."/>
            <person name="Hsieh H.M."/>
            <person name="Youens-Clark K."/>
            <person name="Lutzoni F."/>
            <person name="Miadlikowska J."/>
            <person name="Eastwood D.C."/>
            <person name="Hamelin R.C."/>
            <person name="Grigoriev I.V."/>
            <person name="U'Ren J.M."/>
        </authorList>
    </citation>
    <scope>NUCLEOTIDE SEQUENCE [LARGE SCALE GENOMIC DNA]</scope>
    <source>
        <strain evidence="1 2">CBS 119005</strain>
    </source>
</reference>
<sequence>MGSSAPQPENRPFAGKTDQIRIQHGEFWSYETAAADVEAYQNKSKTHTYPDRAKWIKTSTPFTEWKGNILAESENALLVGNHASFDTVQYPGAPQKAGMSMVHILGIPKAGIYNAVSLNGENVSIIDEMIDLFKRYWPLPAFREAVLDHQEARIEAQNKAEPNPEAYKEAINHHMELGFMINDLTVDDFTFGFHLYPDHSVSHLHLHIVAYPDSYREYSTKAHDLKTKDALEVRDFIHSLS</sequence>
<name>A0ACB9YU72_9PEZI</name>
<protein>
    <submittedName>
        <fullName evidence="1">Uncharacterized protein</fullName>
    </submittedName>
</protein>
<evidence type="ECO:0000313" key="1">
    <source>
        <dbReference type="EMBL" id="KAI4862530.1"/>
    </source>
</evidence>
<accession>A0ACB9YU72</accession>
<keyword evidence="2" id="KW-1185">Reference proteome</keyword>
<dbReference type="EMBL" id="MU393524">
    <property type="protein sequence ID" value="KAI4862530.1"/>
    <property type="molecule type" value="Genomic_DNA"/>
</dbReference>
<dbReference type="Proteomes" id="UP001497700">
    <property type="component" value="Unassembled WGS sequence"/>
</dbReference>
<comment type="caution">
    <text evidence="1">The sequence shown here is derived from an EMBL/GenBank/DDBJ whole genome shotgun (WGS) entry which is preliminary data.</text>
</comment>
<evidence type="ECO:0000313" key="2">
    <source>
        <dbReference type="Proteomes" id="UP001497700"/>
    </source>
</evidence>
<organism evidence="1 2">
    <name type="scientific">Hypoxylon rubiginosum</name>
    <dbReference type="NCBI Taxonomy" id="110542"/>
    <lineage>
        <taxon>Eukaryota</taxon>
        <taxon>Fungi</taxon>
        <taxon>Dikarya</taxon>
        <taxon>Ascomycota</taxon>
        <taxon>Pezizomycotina</taxon>
        <taxon>Sordariomycetes</taxon>
        <taxon>Xylariomycetidae</taxon>
        <taxon>Xylariales</taxon>
        <taxon>Hypoxylaceae</taxon>
        <taxon>Hypoxylon</taxon>
    </lineage>
</organism>
<gene>
    <name evidence="1" type="ORF">F4820DRAFT_450919</name>
</gene>